<feature type="compositionally biased region" description="Basic and acidic residues" evidence="1">
    <location>
        <begin position="56"/>
        <end position="68"/>
    </location>
</feature>
<feature type="region of interest" description="Disordered" evidence="1">
    <location>
        <begin position="125"/>
        <end position="146"/>
    </location>
</feature>
<dbReference type="AlphaFoldDB" id="A0AAV9TLA6"/>
<keyword evidence="3" id="KW-1185">Reference proteome</keyword>
<gene>
    <name evidence="2" type="ORF">QIS74_02563</name>
</gene>
<proteinExistence type="predicted"/>
<name>A0AAV9TLA6_9PEZI</name>
<accession>A0AAV9TLA6</accession>
<evidence type="ECO:0000313" key="2">
    <source>
        <dbReference type="EMBL" id="KAK6224236.1"/>
    </source>
</evidence>
<dbReference type="Proteomes" id="UP001327957">
    <property type="component" value="Unassembled WGS sequence"/>
</dbReference>
<sequence length="146" mass="16650">MSSKDRDVWCDKRTWVRPSPFEHAVPYCPDGLKLVELDYNVVRCVACHFGPPSTAREVDTRRHRDNRQQRRQQQQQQPQRQNQSQNQGQYEEPPPQTGDDSEPDGETPGVLGTVARYVSGFLGDYAPSFLGRGPIRPDGPSRSRSR</sequence>
<dbReference type="EMBL" id="JASAOK010000012">
    <property type="protein sequence ID" value="KAK6224236.1"/>
    <property type="molecule type" value="Genomic_DNA"/>
</dbReference>
<protein>
    <submittedName>
        <fullName evidence="2">Uncharacterized protein</fullName>
    </submittedName>
</protein>
<feature type="compositionally biased region" description="Low complexity" evidence="1">
    <location>
        <begin position="71"/>
        <end position="89"/>
    </location>
</feature>
<evidence type="ECO:0000313" key="3">
    <source>
        <dbReference type="Proteomes" id="UP001327957"/>
    </source>
</evidence>
<reference evidence="2 3" key="1">
    <citation type="submission" date="2023-04" db="EMBL/GenBank/DDBJ databases">
        <title>Colletotrichum tabacum stain YC1 causing leaf anthracnose on Nicotiana tabacum(L.) cv.</title>
        <authorList>
            <person name="Ji Z."/>
            <person name="Wang M."/>
            <person name="Zhang J."/>
            <person name="Wang N."/>
            <person name="Zhou Z."/>
        </authorList>
    </citation>
    <scope>NUCLEOTIDE SEQUENCE [LARGE SCALE GENOMIC DNA]</scope>
    <source>
        <strain evidence="2 3">YC1</strain>
    </source>
</reference>
<organism evidence="2 3">
    <name type="scientific">Colletotrichum tabaci</name>
    <dbReference type="NCBI Taxonomy" id="1209068"/>
    <lineage>
        <taxon>Eukaryota</taxon>
        <taxon>Fungi</taxon>
        <taxon>Dikarya</taxon>
        <taxon>Ascomycota</taxon>
        <taxon>Pezizomycotina</taxon>
        <taxon>Sordariomycetes</taxon>
        <taxon>Hypocreomycetidae</taxon>
        <taxon>Glomerellales</taxon>
        <taxon>Glomerellaceae</taxon>
        <taxon>Colletotrichum</taxon>
        <taxon>Colletotrichum destructivum species complex</taxon>
    </lineage>
</organism>
<evidence type="ECO:0000256" key="1">
    <source>
        <dbReference type="SAM" id="MobiDB-lite"/>
    </source>
</evidence>
<feature type="region of interest" description="Disordered" evidence="1">
    <location>
        <begin position="50"/>
        <end position="112"/>
    </location>
</feature>
<comment type="caution">
    <text evidence="2">The sequence shown here is derived from an EMBL/GenBank/DDBJ whole genome shotgun (WGS) entry which is preliminary data.</text>
</comment>